<dbReference type="Gene3D" id="2.10.25.10">
    <property type="entry name" value="Laminin"/>
    <property type="match status" value="1"/>
</dbReference>
<evidence type="ECO:0000256" key="2">
    <source>
        <dbReference type="SAM" id="SignalP"/>
    </source>
</evidence>
<proteinExistence type="evidence at transcript level"/>
<dbReference type="AlphaFoldDB" id="A0A0C9SDS4"/>
<dbReference type="SUPFAM" id="SSF57567">
    <property type="entry name" value="Serine protease inhibitors"/>
    <property type="match status" value="1"/>
</dbReference>
<sequence>MSNMGTLGALLFVAVCCFFIQASGEPRSPQHPSAIAHRPQVGSSRFWPGPGPRPWPRPHFRRCPRPHEVYRKCVSSTCAEATCWKQKVGPSCTKDCASGCFCRKGFYRNQWGFCVGLRQCYAWGWQQGPWYPYPGGWYPYPGYGQSYKQQAVPFGGF</sequence>
<dbReference type="InterPro" id="IPR036084">
    <property type="entry name" value="Ser_inhib-like_sf"/>
</dbReference>
<keyword evidence="2" id="KW-0732">Signal</keyword>
<accession>A0A0C9SDS4</accession>
<name>A0A0C9SDS4_AMBAM</name>
<evidence type="ECO:0000256" key="1">
    <source>
        <dbReference type="SAM" id="MobiDB-lite"/>
    </source>
</evidence>
<evidence type="ECO:0000259" key="3">
    <source>
        <dbReference type="Pfam" id="PF01826"/>
    </source>
</evidence>
<dbReference type="EMBL" id="GBZX01000478">
    <property type="protein sequence ID" value="JAG92262.1"/>
    <property type="molecule type" value="mRNA"/>
</dbReference>
<organism evidence="4">
    <name type="scientific">Amblyomma americanum</name>
    <name type="common">Lone star tick</name>
    <dbReference type="NCBI Taxonomy" id="6943"/>
    <lineage>
        <taxon>Eukaryota</taxon>
        <taxon>Metazoa</taxon>
        <taxon>Ecdysozoa</taxon>
        <taxon>Arthropoda</taxon>
        <taxon>Chelicerata</taxon>
        <taxon>Arachnida</taxon>
        <taxon>Acari</taxon>
        <taxon>Parasitiformes</taxon>
        <taxon>Ixodida</taxon>
        <taxon>Ixodoidea</taxon>
        <taxon>Ixodidae</taxon>
        <taxon>Amblyomminae</taxon>
        <taxon>Amblyomma</taxon>
    </lineage>
</organism>
<dbReference type="CDD" id="cd19941">
    <property type="entry name" value="TIL"/>
    <property type="match status" value="1"/>
</dbReference>
<feature type="signal peptide" evidence="2">
    <location>
        <begin position="1"/>
        <end position="24"/>
    </location>
</feature>
<dbReference type="Pfam" id="PF01826">
    <property type="entry name" value="TIL"/>
    <property type="match status" value="1"/>
</dbReference>
<feature type="region of interest" description="Disordered" evidence="1">
    <location>
        <begin position="26"/>
        <end position="49"/>
    </location>
</feature>
<feature type="domain" description="TIL" evidence="3">
    <location>
        <begin position="65"/>
        <end position="120"/>
    </location>
</feature>
<dbReference type="InterPro" id="IPR002919">
    <property type="entry name" value="TIL_dom"/>
</dbReference>
<reference evidence="4" key="1">
    <citation type="journal article" date="2015" name="PLoS ONE">
        <title>An Insight into the Sialome of the Lone Star Tick, Amblyomma americanum, with a Glimpse on Its Time Dependent Gene Expression.</title>
        <authorList>
            <person name="Karim S."/>
            <person name="Ribeiro J.M."/>
        </authorList>
    </citation>
    <scope>NUCLEOTIDE SEQUENCE</scope>
    <source>
        <tissue evidence="4">Salivary gland</tissue>
    </source>
</reference>
<feature type="chain" id="PRO_5002203046" evidence="2">
    <location>
        <begin position="25"/>
        <end position="157"/>
    </location>
</feature>
<evidence type="ECO:0000313" key="4">
    <source>
        <dbReference type="EMBL" id="JAG92262.1"/>
    </source>
</evidence>
<protein>
    <submittedName>
        <fullName evidence="4">Putative tick til 10</fullName>
    </submittedName>
</protein>